<keyword evidence="2" id="KW-1185">Reference proteome</keyword>
<accession>A0ABR4A684</accession>
<comment type="caution">
    <text evidence="1">The sequence shown here is derived from an EMBL/GenBank/DDBJ whole genome shotgun (WGS) entry which is preliminary data.</text>
</comment>
<gene>
    <name evidence="1" type="ORF">N7G274_005712</name>
</gene>
<protein>
    <submittedName>
        <fullName evidence="1">Uncharacterized protein</fullName>
    </submittedName>
</protein>
<organism evidence="1 2">
    <name type="scientific">Stereocaulon virgatum</name>
    <dbReference type="NCBI Taxonomy" id="373712"/>
    <lineage>
        <taxon>Eukaryota</taxon>
        <taxon>Fungi</taxon>
        <taxon>Dikarya</taxon>
        <taxon>Ascomycota</taxon>
        <taxon>Pezizomycotina</taxon>
        <taxon>Lecanoromycetes</taxon>
        <taxon>OSLEUM clade</taxon>
        <taxon>Lecanoromycetidae</taxon>
        <taxon>Lecanorales</taxon>
        <taxon>Lecanorineae</taxon>
        <taxon>Stereocaulaceae</taxon>
        <taxon>Stereocaulon</taxon>
    </lineage>
</organism>
<dbReference type="Proteomes" id="UP001590950">
    <property type="component" value="Unassembled WGS sequence"/>
</dbReference>
<sequence length="126" mass="13748">MHLSFQDVSGPKSRPVPLLAILGLHCSVNMLDTGVTPNGVSSTRASLLHSHSRPTKRSRNLEPTRDMAETMVMPSGAAAISNNWSPEEATRKKSLALRSTIPSENIIQGHWSLPPLQPISFRICIL</sequence>
<reference evidence="1 2" key="1">
    <citation type="submission" date="2024-09" db="EMBL/GenBank/DDBJ databases">
        <title>Rethinking Asexuality: The Enigmatic Case of Functional Sexual Genes in Lepraria (Stereocaulaceae).</title>
        <authorList>
            <person name="Doellman M."/>
            <person name="Sun Y."/>
            <person name="Barcenas-Pena A."/>
            <person name="Lumbsch H.T."/>
            <person name="Grewe F."/>
        </authorList>
    </citation>
    <scope>NUCLEOTIDE SEQUENCE [LARGE SCALE GENOMIC DNA]</scope>
    <source>
        <strain evidence="1 2">Mercado 3170</strain>
    </source>
</reference>
<proteinExistence type="predicted"/>
<name>A0ABR4A684_9LECA</name>
<dbReference type="EMBL" id="JBEFKJ010000017">
    <property type="protein sequence ID" value="KAL2041330.1"/>
    <property type="molecule type" value="Genomic_DNA"/>
</dbReference>
<evidence type="ECO:0000313" key="2">
    <source>
        <dbReference type="Proteomes" id="UP001590950"/>
    </source>
</evidence>
<evidence type="ECO:0000313" key="1">
    <source>
        <dbReference type="EMBL" id="KAL2041330.1"/>
    </source>
</evidence>